<evidence type="ECO:0000256" key="4">
    <source>
        <dbReference type="ARBA" id="ARBA00022670"/>
    </source>
</evidence>
<dbReference type="CDD" id="cd06163">
    <property type="entry name" value="S2P-M50_PDZ_RseP-like"/>
    <property type="match status" value="1"/>
</dbReference>
<evidence type="ECO:0000256" key="8">
    <source>
        <dbReference type="ARBA" id="ARBA00022989"/>
    </source>
</evidence>
<evidence type="ECO:0000256" key="6">
    <source>
        <dbReference type="ARBA" id="ARBA00022801"/>
    </source>
</evidence>
<keyword evidence="7 11" id="KW-0862">Zinc</keyword>
<dbReference type="RefSeq" id="WP_068703292.1">
    <property type="nucleotide sequence ID" value="NZ_BDCR01000003.1"/>
</dbReference>
<dbReference type="STRING" id="681398.PJIAN_328"/>
<name>A0A161LE40_9BACT</name>
<evidence type="ECO:0000256" key="5">
    <source>
        <dbReference type="ARBA" id="ARBA00022692"/>
    </source>
</evidence>
<dbReference type="PANTHER" id="PTHR42837">
    <property type="entry name" value="REGULATOR OF SIGMA-E PROTEASE RSEP"/>
    <property type="match status" value="1"/>
</dbReference>
<evidence type="ECO:0000259" key="12">
    <source>
        <dbReference type="PROSITE" id="PS50106"/>
    </source>
</evidence>
<evidence type="ECO:0000313" key="14">
    <source>
        <dbReference type="Proteomes" id="UP000076586"/>
    </source>
</evidence>
<feature type="transmembrane region" description="Helical" evidence="11">
    <location>
        <begin position="12"/>
        <end position="33"/>
    </location>
</feature>
<evidence type="ECO:0000256" key="7">
    <source>
        <dbReference type="ARBA" id="ARBA00022833"/>
    </source>
</evidence>
<keyword evidence="6 11" id="KW-0378">Hydrolase</keyword>
<dbReference type="SMART" id="SM00228">
    <property type="entry name" value="PDZ"/>
    <property type="match status" value="2"/>
</dbReference>
<keyword evidence="14" id="KW-1185">Reference proteome</keyword>
<evidence type="ECO:0000256" key="11">
    <source>
        <dbReference type="RuleBase" id="RU362031"/>
    </source>
</evidence>
<reference evidence="14" key="2">
    <citation type="journal article" date="2017" name="Genome Announc.">
        <title>Draft genome sequence of Paludibacter jiangxiensis NM7(T), a propionate-producing fermentative bacterium.</title>
        <authorList>
            <person name="Qiu Y.-L."/>
            <person name="Tourlousse D.M."/>
            <person name="Matsuura N."/>
            <person name="Ohashi A."/>
            <person name="Sekiguchi Y."/>
        </authorList>
    </citation>
    <scope>NUCLEOTIDE SEQUENCE [LARGE SCALE GENOMIC DNA]</scope>
    <source>
        <strain evidence="14">NM7</strain>
    </source>
</reference>
<dbReference type="EMBL" id="BDCR01000003">
    <property type="protein sequence ID" value="GAT62725.1"/>
    <property type="molecule type" value="Genomic_DNA"/>
</dbReference>
<sequence length="494" mass="55418">METFLIKAAQLILSLSILVFLHELGHFAFARIFKTRVDKFYLFFNPYISLLRCKKIDGKWQFKFFARNVPDMYRKKLDAFGNVVKDEKGKDVMEEISTTDLAQDDWRKHTDVTEWGIGWLPLGGYCKIAGMIDESMDTEAMKKPAQSWEFRSKPAWQRLFIMVGGVLVNFITALAIYSMILLVWGEEYLPLQNAKFGMQFTEVAVKNGFRNGDILLAINNKPVEESSEAIKKILVDGSQSVTVLREGKKTTFILPSNFTRQIIASSSKQFMTPRVPFVVEKTVNGSAAAKAGMQKGDSVVSVNGKAMFAIQDISVQLDSCKGKTVPIEFIRSGKRLSASLVVSESGKIGVALKTFAGNFVTKRISYGFFESIPAGINKGVETLTSYVKQLKFIFTKEGAKQIGGFGTIGSLFPDVWDWQNFWALTAFLSIILAFMNILPIPALDGGHTLFLLYEMVTGRKPSDKFLEYAQMVGLFLLFALLIYANGNDIFRLFK</sequence>
<comment type="subcellular location">
    <subcellularLocation>
        <location evidence="2">Membrane</location>
        <topology evidence="2">Multi-pass membrane protein</topology>
    </subcellularLocation>
</comment>
<dbReference type="Gene3D" id="2.30.42.10">
    <property type="match status" value="2"/>
</dbReference>
<dbReference type="GO" id="GO:0046872">
    <property type="term" value="F:metal ion binding"/>
    <property type="evidence" value="ECO:0007669"/>
    <property type="project" value="UniProtKB-KW"/>
</dbReference>
<evidence type="ECO:0000256" key="1">
    <source>
        <dbReference type="ARBA" id="ARBA00001947"/>
    </source>
</evidence>
<protein>
    <recommendedName>
        <fullName evidence="11">Zinc metalloprotease</fullName>
        <ecNumber evidence="11">3.4.24.-</ecNumber>
    </recommendedName>
</protein>
<organism evidence="13 14">
    <name type="scientific">Paludibacter jiangxiensis</name>
    <dbReference type="NCBI Taxonomy" id="681398"/>
    <lineage>
        <taxon>Bacteria</taxon>
        <taxon>Pseudomonadati</taxon>
        <taxon>Bacteroidota</taxon>
        <taxon>Bacteroidia</taxon>
        <taxon>Bacteroidales</taxon>
        <taxon>Paludibacteraceae</taxon>
        <taxon>Paludibacter</taxon>
    </lineage>
</organism>
<evidence type="ECO:0000256" key="10">
    <source>
        <dbReference type="ARBA" id="ARBA00023136"/>
    </source>
</evidence>
<comment type="similarity">
    <text evidence="3 11">Belongs to the peptidase M50B family.</text>
</comment>
<evidence type="ECO:0000256" key="9">
    <source>
        <dbReference type="ARBA" id="ARBA00023049"/>
    </source>
</evidence>
<dbReference type="Pfam" id="PF17820">
    <property type="entry name" value="PDZ_6"/>
    <property type="match status" value="1"/>
</dbReference>
<evidence type="ECO:0000313" key="13">
    <source>
        <dbReference type="EMBL" id="GAT62725.1"/>
    </source>
</evidence>
<keyword evidence="4 13" id="KW-0645">Protease</keyword>
<keyword evidence="5 11" id="KW-0812">Transmembrane</keyword>
<dbReference type="Pfam" id="PF02163">
    <property type="entry name" value="Peptidase_M50"/>
    <property type="match status" value="2"/>
</dbReference>
<accession>A0A161LE40</accession>
<dbReference type="GO" id="GO:0016020">
    <property type="term" value="C:membrane"/>
    <property type="evidence" value="ECO:0007669"/>
    <property type="project" value="UniProtKB-SubCell"/>
</dbReference>
<dbReference type="OrthoDB" id="9782003at2"/>
<dbReference type="InterPro" id="IPR004387">
    <property type="entry name" value="Pept_M50_Zn"/>
</dbReference>
<evidence type="ECO:0000256" key="3">
    <source>
        <dbReference type="ARBA" id="ARBA00007931"/>
    </source>
</evidence>
<comment type="cofactor">
    <cofactor evidence="1 11">
        <name>Zn(2+)</name>
        <dbReference type="ChEBI" id="CHEBI:29105"/>
    </cofactor>
</comment>
<dbReference type="SUPFAM" id="SSF50156">
    <property type="entry name" value="PDZ domain-like"/>
    <property type="match status" value="2"/>
</dbReference>
<proteinExistence type="inferred from homology"/>
<comment type="caution">
    <text evidence="13">The sequence shown here is derived from an EMBL/GenBank/DDBJ whole genome shotgun (WGS) entry which is preliminary data.</text>
</comment>
<gene>
    <name evidence="13" type="ORF">PJIAN_328</name>
</gene>
<dbReference type="GO" id="GO:0004222">
    <property type="term" value="F:metalloendopeptidase activity"/>
    <property type="evidence" value="ECO:0007669"/>
    <property type="project" value="InterPro"/>
</dbReference>
<dbReference type="PANTHER" id="PTHR42837:SF2">
    <property type="entry name" value="MEMBRANE METALLOPROTEASE ARASP2, CHLOROPLASTIC-RELATED"/>
    <property type="match status" value="1"/>
</dbReference>
<feature type="transmembrane region" description="Helical" evidence="11">
    <location>
        <begin position="465"/>
        <end position="484"/>
    </location>
</feature>
<dbReference type="NCBIfam" id="TIGR00054">
    <property type="entry name" value="RIP metalloprotease RseP"/>
    <property type="match status" value="1"/>
</dbReference>
<dbReference type="GO" id="GO:0006508">
    <property type="term" value="P:proteolysis"/>
    <property type="evidence" value="ECO:0007669"/>
    <property type="project" value="UniProtKB-KW"/>
</dbReference>
<feature type="transmembrane region" description="Helical" evidence="11">
    <location>
        <begin position="421"/>
        <end position="444"/>
    </location>
</feature>
<keyword evidence="10 11" id="KW-0472">Membrane</keyword>
<dbReference type="AlphaFoldDB" id="A0A161LE40"/>
<evidence type="ECO:0000256" key="2">
    <source>
        <dbReference type="ARBA" id="ARBA00004141"/>
    </source>
</evidence>
<keyword evidence="9 11" id="KW-0482">Metalloprotease</keyword>
<keyword evidence="11" id="KW-0479">Metal-binding</keyword>
<dbReference type="InterPro" id="IPR001478">
    <property type="entry name" value="PDZ"/>
</dbReference>
<feature type="domain" description="PDZ" evidence="12">
    <location>
        <begin position="278"/>
        <end position="314"/>
    </location>
</feature>
<dbReference type="EC" id="3.4.24.-" evidence="11"/>
<reference evidence="14" key="1">
    <citation type="submission" date="2016-04" db="EMBL/GenBank/DDBJ databases">
        <title>Draft genome sequence of Paludibacter jiangxiensis strain NM7.</title>
        <authorList>
            <person name="Qiu Y."/>
            <person name="Matsuura N."/>
            <person name="Ohashi A."/>
            <person name="Tourlousse M.D."/>
            <person name="Sekiguchi Y."/>
        </authorList>
    </citation>
    <scope>NUCLEOTIDE SEQUENCE [LARGE SCALE GENOMIC DNA]</scope>
    <source>
        <strain evidence="14">NM7</strain>
    </source>
</reference>
<dbReference type="InterPro" id="IPR041489">
    <property type="entry name" value="PDZ_6"/>
</dbReference>
<dbReference type="Proteomes" id="UP000076586">
    <property type="component" value="Unassembled WGS sequence"/>
</dbReference>
<dbReference type="InterPro" id="IPR036034">
    <property type="entry name" value="PDZ_sf"/>
</dbReference>
<keyword evidence="8 11" id="KW-1133">Transmembrane helix</keyword>
<dbReference type="InterPro" id="IPR008915">
    <property type="entry name" value="Peptidase_M50"/>
</dbReference>
<dbReference type="PROSITE" id="PS50106">
    <property type="entry name" value="PDZ"/>
    <property type="match status" value="1"/>
</dbReference>
<feature type="transmembrane region" description="Helical" evidence="11">
    <location>
        <begin position="159"/>
        <end position="184"/>
    </location>
</feature>